<evidence type="ECO:0000256" key="2">
    <source>
        <dbReference type="ARBA" id="ARBA00022801"/>
    </source>
</evidence>
<dbReference type="GO" id="GO:0005829">
    <property type="term" value="C:cytosol"/>
    <property type="evidence" value="ECO:0007669"/>
    <property type="project" value="TreeGrafter"/>
</dbReference>
<organism evidence="4 5">
    <name type="scientific">Candidatus Magasanikbacteria bacterium CG_4_10_14_0_2_um_filter_41_31</name>
    <dbReference type="NCBI Taxonomy" id="1974639"/>
    <lineage>
        <taxon>Bacteria</taxon>
        <taxon>Candidatus Magasanikiibacteriota</taxon>
    </lineage>
</organism>
<dbReference type="InterPro" id="IPR001130">
    <property type="entry name" value="TatD-like"/>
</dbReference>
<accession>A0A2M7V4B5</accession>
<dbReference type="AlphaFoldDB" id="A0A2M7V4B5"/>
<evidence type="ECO:0000313" key="5">
    <source>
        <dbReference type="Proteomes" id="UP000230078"/>
    </source>
</evidence>
<proteinExistence type="predicted"/>
<dbReference type="GO" id="GO:0046872">
    <property type="term" value="F:metal ion binding"/>
    <property type="evidence" value="ECO:0007669"/>
    <property type="project" value="UniProtKB-KW"/>
</dbReference>
<dbReference type="PANTHER" id="PTHR46124">
    <property type="entry name" value="D-AMINOACYL-TRNA DEACYLASE"/>
    <property type="match status" value="1"/>
</dbReference>
<feature type="binding site" evidence="3">
    <location>
        <position position="146"/>
    </location>
    <ligand>
        <name>a divalent metal cation</name>
        <dbReference type="ChEBI" id="CHEBI:60240"/>
        <label>2</label>
    </ligand>
</feature>
<dbReference type="SUPFAM" id="SSF51556">
    <property type="entry name" value="Metallo-dependent hydrolases"/>
    <property type="match status" value="1"/>
</dbReference>
<dbReference type="CDD" id="cd01310">
    <property type="entry name" value="TatD_DNAse"/>
    <property type="match status" value="1"/>
</dbReference>
<dbReference type="InterPro" id="IPR018228">
    <property type="entry name" value="DNase_TatD-rel_CS"/>
</dbReference>
<dbReference type="Proteomes" id="UP000230078">
    <property type="component" value="Unassembled WGS sequence"/>
</dbReference>
<dbReference type="PROSITE" id="PS01090">
    <property type="entry name" value="TATD_2"/>
    <property type="match status" value="1"/>
</dbReference>
<dbReference type="Gene3D" id="3.20.20.140">
    <property type="entry name" value="Metal-dependent hydrolases"/>
    <property type="match status" value="1"/>
</dbReference>
<dbReference type="NCBIfam" id="TIGR00010">
    <property type="entry name" value="YchF/TatD family DNA exonuclease"/>
    <property type="match status" value="1"/>
</dbReference>
<feature type="binding site" evidence="3">
    <location>
        <position position="6"/>
    </location>
    <ligand>
        <name>a divalent metal cation</name>
        <dbReference type="ChEBI" id="CHEBI:60240"/>
        <label>1</label>
    </ligand>
</feature>
<feature type="binding site" evidence="3">
    <location>
        <position position="8"/>
    </location>
    <ligand>
        <name>a divalent metal cation</name>
        <dbReference type="ChEBI" id="CHEBI:60240"/>
        <label>1</label>
    </ligand>
</feature>
<dbReference type="InterPro" id="IPR015991">
    <property type="entry name" value="TatD/YcfH-like"/>
</dbReference>
<dbReference type="PIRSF" id="PIRSF005902">
    <property type="entry name" value="DNase_TatD"/>
    <property type="match status" value="1"/>
</dbReference>
<comment type="caution">
    <text evidence="4">The sequence shown here is derived from an EMBL/GenBank/DDBJ whole genome shotgun (WGS) entry which is preliminary data.</text>
</comment>
<gene>
    <name evidence="4" type="ORF">COX83_01960</name>
</gene>
<dbReference type="PANTHER" id="PTHR46124:SF2">
    <property type="entry name" value="D-AMINOACYL-TRNA DEACYLASE"/>
    <property type="match status" value="1"/>
</dbReference>
<protein>
    <recommendedName>
        <fullName evidence="6">Hydrolase TatD</fullName>
    </recommendedName>
</protein>
<evidence type="ECO:0000256" key="3">
    <source>
        <dbReference type="PIRSR" id="PIRSR005902-1"/>
    </source>
</evidence>
<dbReference type="GO" id="GO:0004536">
    <property type="term" value="F:DNA nuclease activity"/>
    <property type="evidence" value="ECO:0007669"/>
    <property type="project" value="InterPro"/>
</dbReference>
<reference evidence="5" key="1">
    <citation type="submission" date="2017-09" db="EMBL/GenBank/DDBJ databases">
        <title>Depth-based differentiation of microbial function through sediment-hosted aquifers and enrichment of novel symbionts in the deep terrestrial subsurface.</title>
        <authorList>
            <person name="Probst A.J."/>
            <person name="Ladd B."/>
            <person name="Jarett J.K."/>
            <person name="Geller-Mcgrath D.E."/>
            <person name="Sieber C.M.K."/>
            <person name="Emerson J.B."/>
            <person name="Anantharaman K."/>
            <person name="Thomas B.C."/>
            <person name="Malmstrom R."/>
            <person name="Stieglmeier M."/>
            <person name="Klingl A."/>
            <person name="Woyke T."/>
            <person name="Ryan C.M."/>
            <person name="Banfield J.F."/>
        </authorList>
    </citation>
    <scope>NUCLEOTIDE SEQUENCE [LARGE SCALE GENOMIC DNA]</scope>
</reference>
<dbReference type="EMBL" id="PFPI01000026">
    <property type="protein sequence ID" value="PIZ93396.1"/>
    <property type="molecule type" value="Genomic_DNA"/>
</dbReference>
<feature type="binding site" evidence="3">
    <location>
        <position position="169"/>
    </location>
    <ligand>
        <name>a divalent metal cation</name>
        <dbReference type="ChEBI" id="CHEBI:60240"/>
        <label>2</label>
    </ligand>
</feature>
<sequence length="279" mass="32526">MLIDTHCHIQFKAFYDDVDDVVARCKEKNMILNLVGTQAETSKRAVEWAEKYDWMYASVGLHPIQEYKTFVEEEADTFITRGEQFEYEYYKKLALHPKTIGIGETGLDRFHIPKNIDPEIVMNKQKETFFQHATLAREVSKPLSIHIRDAHEDMMPLLSQLKENSGVIHCYTGNWEYAQEYLKAGFFLGFTGVITYPPKKTDPKPQKWLNEVIEKVPLDRIVVETDSPYLAPHVIRGQRNEPWHVEEVVKRIATVRNMSVTEVENILEQNSRKLFPNII</sequence>
<dbReference type="PROSITE" id="PS01091">
    <property type="entry name" value="TATD_3"/>
    <property type="match status" value="1"/>
</dbReference>
<dbReference type="Pfam" id="PF01026">
    <property type="entry name" value="TatD_DNase"/>
    <property type="match status" value="1"/>
</dbReference>
<evidence type="ECO:0008006" key="6">
    <source>
        <dbReference type="Google" id="ProtNLM"/>
    </source>
</evidence>
<feature type="binding site" evidence="3">
    <location>
        <position position="226"/>
    </location>
    <ligand>
        <name>a divalent metal cation</name>
        <dbReference type="ChEBI" id="CHEBI:60240"/>
        <label>1</label>
    </ligand>
</feature>
<name>A0A2M7V4B5_9BACT</name>
<dbReference type="InterPro" id="IPR032466">
    <property type="entry name" value="Metal_Hydrolase"/>
</dbReference>
<evidence type="ECO:0000313" key="4">
    <source>
        <dbReference type="EMBL" id="PIZ93396.1"/>
    </source>
</evidence>
<dbReference type="FunFam" id="3.20.20.140:FF:000005">
    <property type="entry name" value="TatD family hydrolase"/>
    <property type="match status" value="1"/>
</dbReference>
<keyword evidence="2" id="KW-0378">Hydrolase</keyword>
<dbReference type="GO" id="GO:0016788">
    <property type="term" value="F:hydrolase activity, acting on ester bonds"/>
    <property type="evidence" value="ECO:0007669"/>
    <property type="project" value="InterPro"/>
</dbReference>
<feature type="binding site" evidence="3">
    <location>
        <position position="104"/>
    </location>
    <ligand>
        <name>a divalent metal cation</name>
        <dbReference type="ChEBI" id="CHEBI:60240"/>
        <label>1</label>
    </ligand>
</feature>
<keyword evidence="1 3" id="KW-0479">Metal-binding</keyword>
<evidence type="ECO:0000256" key="1">
    <source>
        <dbReference type="ARBA" id="ARBA00022723"/>
    </source>
</evidence>